<reference evidence="3 4" key="1">
    <citation type="journal article" date="2020" name="Syst. Appl. Microbiol.">
        <title>Alienimonas chondri sp. nov., a novel planctomycete isolated from the biofilm of the red alga Chondrus crispus.</title>
        <authorList>
            <person name="Vitorino I."/>
            <person name="Albuquerque L."/>
            <person name="Wiegand S."/>
            <person name="Kallscheuer N."/>
            <person name="da Costa M.S."/>
            <person name="Lobo-da-Cunha A."/>
            <person name="Jogler C."/>
            <person name="Lage O.M."/>
        </authorList>
    </citation>
    <scope>NUCLEOTIDE SEQUENCE [LARGE SCALE GENOMIC DNA]</scope>
    <source>
        <strain evidence="3 4">LzC2</strain>
    </source>
</reference>
<comment type="caution">
    <text evidence="3">The sequence shown here is derived from an EMBL/GenBank/DDBJ whole genome shotgun (WGS) entry which is preliminary data.</text>
</comment>
<evidence type="ECO:0000259" key="2">
    <source>
        <dbReference type="Pfam" id="PF00188"/>
    </source>
</evidence>
<dbReference type="PANTHER" id="PTHR31157">
    <property type="entry name" value="SCP DOMAIN-CONTAINING PROTEIN"/>
    <property type="match status" value="1"/>
</dbReference>
<dbReference type="SUPFAM" id="SSF55797">
    <property type="entry name" value="PR-1-like"/>
    <property type="match status" value="1"/>
</dbReference>
<dbReference type="InterPro" id="IPR035940">
    <property type="entry name" value="CAP_sf"/>
</dbReference>
<dbReference type="CDD" id="cd05379">
    <property type="entry name" value="CAP_bacterial"/>
    <property type="match status" value="1"/>
</dbReference>
<dbReference type="Proteomes" id="UP000609651">
    <property type="component" value="Unassembled WGS sequence"/>
</dbReference>
<dbReference type="Pfam" id="PF00188">
    <property type="entry name" value="CAP"/>
    <property type="match status" value="1"/>
</dbReference>
<evidence type="ECO:0000313" key="4">
    <source>
        <dbReference type="Proteomes" id="UP000609651"/>
    </source>
</evidence>
<evidence type="ECO:0000313" key="3">
    <source>
        <dbReference type="EMBL" id="NNJ28175.1"/>
    </source>
</evidence>
<protein>
    <recommendedName>
        <fullName evidence="2">SCP domain-containing protein</fullName>
    </recommendedName>
</protein>
<feature type="region of interest" description="Disordered" evidence="1">
    <location>
        <begin position="163"/>
        <end position="224"/>
    </location>
</feature>
<feature type="compositionally biased region" description="Acidic residues" evidence="1">
    <location>
        <begin position="212"/>
        <end position="224"/>
    </location>
</feature>
<accession>A0ABX1VLJ8</accession>
<evidence type="ECO:0000256" key="1">
    <source>
        <dbReference type="SAM" id="MobiDB-lite"/>
    </source>
</evidence>
<sequence length="224" mass="24032">MTRNETLAKAAEKFGRYLAQEGLFGHQAGGTTPAQRVKAAGYDYCSVRENLAYHFDTFGFAAEKLAEVSVEGWIESPGHRKNLLADDVTETGVGVVYDPESGRYFSVQLFGLPSSAAVSFEVENRTEASQTYRVGSREYTLPPRYIQTHKSCTVGAVQVRMGAAPPAADDATSSDAPPEETAEPLELNSGQVLILRPGEDGSVNPEVWSPPADEDAEPSDAGGE</sequence>
<organism evidence="3 4">
    <name type="scientific">Alienimonas chondri</name>
    <dbReference type="NCBI Taxonomy" id="2681879"/>
    <lineage>
        <taxon>Bacteria</taxon>
        <taxon>Pseudomonadati</taxon>
        <taxon>Planctomycetota</taxon>
        <taxon>Planctomycetia</taxon>
        <taxon>Planctomycetales</taxon>
        <taxon>Planctomycetaceae</taxon>
        <taxon>Alienimonas</taxon>
    </lineage>
</organism>
<proteinExistence type="predicted"/>
<gene>
    <name evidence="3" type="ORF">LzC2_42870</name>
</gene>
<dbReference type="EMBL" id="WTPX01000343">
    <property type="protein sequence ID" value="NNJ28175.1"/>
    <property type="molecule type" value="Genomic_DNA"/>
</dbReference>
<feature type="compositionally biased region" description="Low complexity" evidence="1">
    <location>
        <begin position="163"/>
        <end position="176"/>
    </location>
</feature>
<name>A0ABX1VLJ8_9PLAN</name>
<feature type="domain" description="SCP" evidence="2">
    <location>
        <begin position="2"/>
        <end position="110"/>
    </location>
</feature>
<dbReference type="InterPro" id="IPR014044">
    <property type="entry name" value="CAP_dom"/>
</dbReference>
<keyword evidence="4" id="KW-1185">Reference proteome</keyword>
<dbReference type="Gene3D" id="3.40.33.10">
    <property type="entry name" value="CAP"/>
    <property type="match status" value="1"/>
</dbReference>
<dbReference type="PANTHER" id="PTHR31157:SF1">
    <property type="entry name" value="SCP DOMAIN-CONTAINING PROTEIN"/>
    <property type="match status" value="1"/>
</dbReference>